<dbReference type="EMBL" id="HBJA01140423">
    <property type="protein sequence ID" value="CAE0836972.1"/>
    <property type="molecule type" value="Transcribed_RNA"/>
</dbReference>
<dbReference type="Gene3D" id="3.40.30.10">
    <property type="entry name" value="Glutaredoxin"/>
    <property type="match status" value="1"/>
</dbReference>
<name>A0A7S4LLG7_9EUGL</name>
<evidence type="ECO:0000313" key="2">
    <source>
        <dbReference type="EMBL" id="CAE0836972.1"/>
    </source>
</evidence>
<dbReference type="Pfam" id="PF01323">
    <property type="entry name" value="DSBA"/>
    <property type="match status" value="1"/>
</dbReference>
<dbReference type="AlphaFoldDB" id="A0A7S4LLG7"/>
<protein>
    <recommendedName>
        <fullName evidence="1">DSBA-like thioredoxin domain-containing protein</fullName>
    </recommendedName>
</protein>
<organism evidence="2">
    <name type="scientific">Eutreptiella gymnastica</name>
    <dbReference type="NCBI Taxonomy" id="73025"/>
    <lineage>
        <taxon>Eukaryota</taxon>
        <taxon>Discoba</taxon>
        <taxon>Euglenozoa</taxon>
        <taxon>Euglenida</taxon>
        <taxon>Spirocuta</taxon>
        <taxon>Euglenophyceae</taxon>
        <taxon>Eutreptiales</taxon>
        <taxon>Eutreptiaceae</taxon>
        <taxon>Eutreptiella</taxon>
    </lineage>
</organism>
<dbReference type="PANTHER" id="PTHR13887:SF46">
    <property type="entry name" value="DSBA-LIKE THIOREDOXIN DOMAIN-CONTAINING PROTEIN"/>
    <property type="match status" value="1"/>
</dbReference>
<dbReference type="SUPFAM" id="SSF52833">
    <property type="entry name" value="Thioredoxin-like"/>
    <property type="match status" value="1"/>
</dbReference>
<sequence length="158" mass="17968">MIDPGTNPDGEEYMAYNRRRWGGDGWTYSVRDCAQDLGCRFANWKWWPNTMNAHCLMELAEEQGKGMELKKRLLLLTYEEGANISDHAVLVKAAEDVGMQGAAAFVSSGQAKHTVVERHRYWSQYGVNGVPFFLVNNRHNVCGAPGARWFLKHFNSKQ</sequence>
<dbReference type="GO" id="GO:0016491">
    <property type="term" value="F:oxidoreductase activity"/>
    <property type="evidence" value="ECO:0007669"/>
    <property type="project" value="InterPro"/>
</dbReference>
<proteinExistence type="predicted"/>
<reference evidence="2" key="1">
    <citation type="submission" date="2021-01" db="EMBL/GenBank/DDBJ databases">
        <authorList>
            <person name="Corre E."/>
            <person name="Pelletier E."/>
            <person name="Niang G."/>
            <person name="Scheremetjew M."/>
            <person name="Finn R."/>
            <person name="Kale V."/>
            <person name="Holt S."/>
            <person name="Cochrane G."/>
            <person name="Meng A."/>
            <person name="Brown T."/>
            <person name="Cohen L."/>
        </authorList>
    </citation>
    <scope>NUCLEOTIDE SEQUENCE</scope>
    <source>
        <strain evidence="2">CCMP1594</strain>
    </source>
</reference>
<dbReference type="InterPro" id="IPR001853">
    <property type="entry name" value="DSBA-like_thioredoxin_dom"/>
</dbReference>
<dbReference type="InterPro" id="IPR036249">
    <property type="entry name" value="Thioredoxin-like_sf"/>
</dbReference>
<feature type="domain" description="DSBA-like thioredoxin" evidence="1">
    <location>
        <begin position="40"/>
        <end position="146"/>
    </location>
</feature>
<dbReference type="PANTHER" id="PTHR13887">
    <property type="entry name" value="GLUTATHIONE S-TRANSFERASE KAPPA"/>
    <property type="match status" value="1"/>
</dbReference>
<accession>A0A7S4LLG7</accession>
<evidence type="ECO:0000259" key="1">
    <source>
        <dbReference type="Pfam" id="PF01323"/>
    </source>
</evidence>
<gene>
    <name evidence="2" type="ORF">EGYM00163_LOCUS48341</name>
</gene>